<accession>A0AB38D9Z2</accession>
<dbReference type="AlphaFoldDB" id="A0AB38D9Z2"/>
<proteinExistence type="predicted"/>
<evidence type="ECO:0000256" key="2">
    <source>
        <dbReference type="SAM" id="MobiDB-lite"/>
    </source>
</evidence>
<dbReference type="Proteomes" id="UP000190366">
    <property type="component" value="Unassembled WGS sequence"/>
</dbReference>
<sequence length="261" mass="29329">MIDRMYAEAGGPGSIYEEPSAQNPQSMYPERPYYTPPDPPEDVQLVPGVPRSRVPKFEGTQYEQTRGLFEYVQAEFNKHIEKTLADSHLYSQEGLSRQLGLFGETAAAKAVEDAIEQMKAVQAQAQQDLDRVRGKLSPRGDAAAESHASRFWHRSERLLDASKEKHHVAMELVQKATDEELGTLLEELPVYLKSVGAATSWLDEVVAKRAPEYGAAKQRLHRASQAVVQVNSSAALLRNAMRERRVMRTPIRFNRSIDPDK</sequence>
<reference evidence="3 4" key="1">
    <citation type="submission" date="2016-11" db="EMBL/GenBank/DDBJ databases">
        <authorList>
            <consortium name="Pathogen Informatics"/>
        </authorList>
    </citation>
    <scope>NUCLEOTIDE SEQUENCE [LARGE SCALE GENOMIC DNA]</scope>
    <source>
        <strain evidence="3 4">1168</strain>
    </source>
</reference>
<evidence type="ECO:0000256" key="1">
    <source>
        <dbReference type="SAM" id="Coils"/>
    </source>
</evidence>
<name>A0AB38D9Z2_9MYCO</name>
<evidence type="ECO:0000313" key="3">
    <source>
        <dbReference type="EMBL" id="SKY34295.1"/>
    </source>
</evidence>
<protein>
    <recommendedName>
        <fullName evidence="5">Alanine and proline rich protein</fullName>
    </recommendedName>
</protein>
<evidence type="ECO:0008006" key="5">
    <source>
        <dbReference type="Google" id="ProtNLM"/>
    </source>
</evidence>
<dbReference type="EMBL" id="FVQL01000001">
    <property type="protein sequence ID" value="SKY34295.1"/>
    <property type="molecule type" value="Genomic_DNA"/>
</dbReference>
<feature type="region of interest" description="Disordered" evidence="2">
    <location>
        <begin position="1"/>
        <end position="41"/>
    </location>
</feature>
<gene>
    <name evidence="3" type="ORF">SAMEA2275630_00773</name>
</gene>
<dbReference type="RefSeq" id="WP_235621603.1">
    <property type="nucleotide sequence ID" value="NZ_CP065272.1"/>
</dbReference>
<feature type="coiled-coil region" evidence="1">
    <location>
        <begin position="108"/>
        <end position="135"/>
    </location>
</feature>
<evidence type="ECO:0000313" key="4">
    <source>
        <dbReference type="Proteomes" id="UP000190366"/>
    </source>
</evidence>
<comment type="caution">
    <text evidence="3">The sequence shown here is derived from an EMBL/GenBank/DDBJ whole genome shotgun (WGS) entry which is preliminary data.</text>
</comment>
<organism evidence="3 4">
    <name type="scientific">Mycobacteroides abscessus subsp. massiliense</name>
    <dbReference type="NCBI Taxonomy" id="1962118"/>
    <lineage>
        <taxon>Bacteria</taxon>
        <taxon>Bacillati</taxon>
        <taxon>Actinomycetota</taxon>
        <taxon>Actinomycetes</taxon>
        <taxon>Mycobacteriales</taxon>
        <taxon>Mycobacteriaceae</taxon>
        <taxon>Mycobacteroides</taxon>
        <taxon>Mycobacteroides abscessus</taxon>
    </lineage>
</organism>
<keyword evidence="1" id="KW-0175">Coiled coil</keyword>